<dbReference type="HOGENOM" id="CLU_947731_0_0_1"/>
<dbReference type="GO" id="GO:0046872">
    <property type="term" value="F:metal ion binding"/>
    <property type="evidence" value="ECO:0007669"/>
    <property type="project" value="UniProtKB-KW"/>
</dbReference>
<keyword evidence="8" id="KW-1185">Reference proteome</keyword>
<reference evidence="7" key="2">
    <citation type="submission" date="2015-06" db="UniProtKB">
        <authorList>
            <consortium name="EnsemblMetazoa"/>
        </authorList>
    </citation>
    <scope>IDENTIFICATION</scope>
</reference>
<dbReference type="eggNOG" id="KOG3538">
    <property type="taxonomic scope" value="Eukaryota"/>
</dbReference>
<evidence type="ECO:0000256" key="1">
    <source>
        <dbReference type="ARBA" id="ARBA00022670"/>
    </source>
</evidence>
<dbReference type="GO" id="GO:0004222">
    <property type="term" value="F:metalloendopeptidase activity"/>
    <property type="evidence" value="ECO:0007669"/>
    <property type="project" value="InterPro"/>
</dbReference>
<evidence type="ECO:0000313" key="7">
    <source>
        <dbReference type="EnsemblMetazoa" id="tetur23g00820.1"/>
    </source>
</evidence>
<keyword evidence="3 5" id="KW-0862">Zinc</keyword>
<dbReference type="Pfam" id="PF01421">
    <property type="entry name" value="Reprolysin"/>
    <property type="match status" value="1"/>
</dbReference>
<feature type="active site" evidence="5">
    <location>
        <position position="144"/>
    </location>
</feature>
<evidence type="ECO:0000256" key="3">
    <source>
        <dbReference type="ARBA" id="ARBA00022833"/>
    </source>
</evidence>
<evidence type="ECO:0000256" key="5">
    <source>
        <dbReference type="PROSITE-ProRule" id="PRU00276"/>
    </source>
</evidence>
<comment type="caution">
    <text evidence="5">Lacks conserved residue(s) required for the propagation of feature annotation.</text>
</comment>
<dbReference type="PANTHER" id="PTHR11905:SF159">
    <property type="entry name" value="ADAM METALLOPROTEASE"/>
    <property type="match status" value="1"/>
</dbReference>
<keyword evidence="2" id="KW-0378">Hydrolase</keyword>
<keyword evidence="4" id="KW-0482">Metalloprotease</keyword>
<feature type="domain" description="Peptidase M12B" evidence="6">
    <location>
        <begin position="91"/>
        <end position="200"/>
    </location>
</feature>
<dbReference type="InterPro" id="IPR001590">
    <property type="entry name" value="Peptidase_M12B"/>
</dbReference>
<dbReference type="EMBL" id="CAEY01000613">
    <property type="status" value="NOT_ANNOTATED_CDS"/>
    <property type="molecule type" value="Genomic_DNA"/>
</dbReference>
<dbReference type="PANTHER" id="PTHR11905">
    <property type="entry name" value="ADAM A DISINTEGRIN AND METALLOPROTEASE DOMAIN"/>
    <property type="match status" value="1"/>
</dbReference>
<evidence type="ECO:0000259" key="6">
    <source>
        <dbReference type="PROSITE" id="PS50215"/>
    </source>
</evidence>
<dbReference type="EnsemblMetazoa" id="tetur23g00820.1">
    <property type="protein sequence ID" value="tetur23g00820.1"/>
    <property type="gene ID" value="tetur23g00820"/>
</dbReference>
<dbReference type="Gene3D" id="3.40.1620.60">
    <property type="match status" value="1"/>
</dbReference>
<protein>
    <recommendedName>
        <fullName evidence="6">Peptidase M12B domain-containing protein</fullName>
    </recommendedName>
</protein>
<organism evidence="7 8">
    <name type="scientific">Tetranychus urticae</name>
    <name type="common">Two-spotted spider mite</name>
    <dbReference type="NCBI Taxonomy" id="32264"/>
    <lineage>
        <taxon>Eukaryota</taxon>
        <taxon>Metazoa</taxon>
        <taxon>Ecdysozoa</taxon>
        <taxon>Arthropoda</taxon>
        <taxon>Chelicerata</taxon>
        <taxon>Arachnida</taxon>
        <taxon>Acari</taxon>
        <taxon>Acariformes</taxon>
        <taxon>Trombidiformes</taxon>
        <taxon>Prostigmata</taxon>
        <taxon>Eleutherengona</taxon>
        <taxon>Raphignathae</taxon>
        <taxon>Tetranychoidea</taxon>
        <taxon>Tetranychidae</taxon>
        <taxon>Tetranychus</taxon>
    </lineage>
</organism>
<keyword evidence="5" id="KW-0479">Metal-binding</keyword>
<dbReference type="GO" id="GO:0006508">
    <property type="term" value="P:proteolysis"/>
    <property type="evidence" value="ECO:0007669"/>
    <property type="project" value="UniProtKB-KW"/>
</dbReference>
<reference evidence="8" key="1">
    <citation type="submission" date="2011-08" db="EMBL/GenBank/DDBJ databases">
        <authorList>
            <person name="Rombauts S."/>
        </authorList>
    </citation>
    <scope>NUCLEOTIDE SEQUENCE</scope>
    <source>
        <strain evidence="8">London</strain>
    </source>
</reference>
<evidence type="ECO:0000256" key="2">
    <source>
        <dbReference type="ARBA" id="ARBA00022801"/>
    </source>
</evidence>
<dbReference type="PROSITE" id="PS50215">
    <property type="entry name" value="ADAM_MEPRO"/>
    <property type="match status" value="1"/>
</dbReference>
<dbReference type="Proteomes" id="UP000015104">
    <property type="component" value="Unassembled WGS sequence"/>
</dbReference>
<dbReference type="SUPFAM" id="SSF55486">
    <property type="entry name" value="Metalloproteases ('zincins'), catalytic domain"/>
    <property type="match status" value="1"/>
</dbReference>
<name>T1KVI8_TETUR</name>
<proteinExistence type="predicted"/>
<keyword evidence="1" id="KW-0645">Protease</keyword>
<dbReference type="AlphaFoldDB" id="T1KVI8"/>
<feature type="binding site" evidence="5">
    <location>
        <position position="153"/>
    </location>
    <ligand>
        <name>Zn(2+)</name>
        <dbReference type="ChEBI" id="CHEBI:29105"/>
        <note>catalytic</note>
    </ligand>
</feature>
<evidence type="ECO:0000313" key="8">
    <source>
        <dbReference type="Proteomes" id="UP000015104"/>
    </source>
</evidence>
<sequence>MAPNLYKTVRLQTVNLDYAKFFRYLIKTIDLRFNEPKLRQIFGGKIEFRIVFSEIANGSLWLASNRELKLSLSTATSYALAHPQAFSSHWDAAIFLTGSNLHISKEDSVRRADVLGVAFVGSLCSKAVLCEVHDFDSIWVLLHELGHAFGAHHDSEVGCEDTTSIMSDSVGVFKTFWSDCAIKQFQDNMPETSQCLYNQKLGVVPDGFHMPEDLPGQVFTDLDVCRMGKSVNIIPAIRESCRKYTCQLRWFQWTTLALLEGTPCNNGGICCAGTCKSVEDCAKFYGVSSLNIKP</sequence>
<feature type="binding site" evidence="5">
    <location>
        <position position="147"/>
    </location>
    <ligand>
        <name>Zn(2+)</name>
        <dbReference type="ChEBI" id="CHEBI:29105"/>
        <note>catalytic</note>
    </ligand>
</feature>
<accession>T1KVI8</accession>
<dbReference type="Gene3D" id="3.40.390.10">
    <property type="entry name" value="Collagenase (Catalytic Domain)"/>
    <property type="match status" value="1"/>
</dbReference>
<feature type="binding site" evidence="5">
    <location>
        <position position="143"/>
    </location>
    <ligand>
        <name>Zn(2+)</name>
        <dbReference type="ChEBI" id="CHEBI:29105"/>
        <note>catalytic</note>
    </ligand>
</feature>
<evidence type="ECO:0000256" key="4">
    <source>
        <dbReference type="ARBA" id="ARBA00023049"/>
    </source>
</evidence>
<dbReference type="InterPro" id="IPR024079">
    <property type="entry name" value="MetalloPept_cat_dom_sf"/>
</dbReference>